<protein>
    <submittedName>
        <fullName evidence="1">Uncharacterized protein</fullName>
    </submittedName>
</protein>
<dbReference type="RefSeq" id="XP_003169756.1">
    <property type="nucleotide sequence ID" value="XM_003169708.1"/>
</dbReference>
<gene>
    <name evidence="1" type="ORF">MGYG_07923</name>
</gene>
<dbReference type="GeneID" id="10024987"/>
<dbReference type="VEuPathDB" id="FungiDB:MGYG_07923"/>
<dbReference type="AlphaFoldDB" id="E4V4J7"/>
<accession>E4V4J7</accession>
<organism evidence="2">
    <name type="scientific">Arthroderma gypseum (strain ATCC MYA-4604 / CBS 118893)</name>
    <name type="common">Microsporum gypseum</name>
    <dbReference type="NCBI Taxonomy" id="535722"/>
    <lineage>
        <taxon>Eukaryota</taxon>
        <taxon>Fungi</taxon>
        <taxon>Dikarya</taxon>
        <taxon>Ascomycota</taxon>
        <taxon>Pezizomycotina</taxon>
        <taxon>Eurotiomycetes</taxon>
        <taxon>Eurotiomycetidae</taxon>
        <taxon>Onygenales</taxon>
        <taxon>Arthrodermataceae</taxon>
        <taxon>Nannizzia</taxon>
    </lineage>
</organism>
<reference evidence="2" key="1">
    <citation type="journal article" date="2012" name="MBio">
        <title>Comparative genome analysis of Trichophyton rubrum and related dermatophytes reveals candidate genes involved in infection.</title>
        <authorList>
            <person name="Martinez D.A."/>
            <person name="Oliver B.G."/>
            <person name="Graeser Y."/>
            <person name="Goldberg J.M."/>
            <person name="Li W."/>
            <person name="Martinez-Rossi N.M."/>
            <person name="Monod M."/>
            <person name="Shelest E."/>
            <person name="Barton R.C."/>
            <person name="Birch E."/>
            <person name="Brakhage A.A."/>
            <person name="Chen Z."/>
            <person name="Gurr S.J."/>
            <person name="Heiman D."/>
            <person name="Heitman J."/>
            <person name="Kosti I."/>
            <person name="Rossi A."/>
            <person name="Saif S."/>
            <person name="Samalova M."/>
            <person name="Saunders C.W."/>
            <person name="Shea T."/>
            <person name="Summerbell R.C."/>
            <person name="Xu J."/>
            <person name="Young S."/>
            <person name="Zeng Q."/>
            <person name="Birren B.W."/>
            <person name="Cuomo C.A."/>
            <person name="White T.C."/>
        </authorList>
    </citation>
    <scope>NUCLEOTIDE SEQUENCE [LARGE SCALE GENOMIC DNA]</scope>
    <source>
        <strain evidence="2">ATCC MYA-4604 / CBS 118893</strain>
    </source>
</reference>
<name>E4V4J7_ARTGP</name>
<proteinExistence type="predicted"/>
<dbReference type="Proteomes" id="UP000002669">
    <property type="component" value="Unassembled WGS sequence"/>
</dbReference>
<dbReference type="InParanoid" id="E4V4J7"/>
<evidence type="ECO:0000313" key="2">
    <source>
        <dbReference type="Proteomes" id="UP000002669"/>
    </source>
</evidence>
<dbReference type="EMBL" id="DS989829">
    <property type="protein sequence ID" value="EFR04921.1"/>
    <property type="molecule type" value="Genomic_DNA"/>
</dbReference>
<sequence length="181" mass="20772">MFEVASLITSSPTILTMEQFGRMRIEWYQIVPHGTLPRTADPQILLTSSFPGDFPPMKTMVFYKYGVLMGSILNLQVSDEVRVDLQAFQNLHIPNLGGSRMEKFLLWGDYGLHSTQLRHQCRGYNQHPMQIWVESKPEKKLENMVLWLADQICLVDIQGTFGLISGLLNGVSYLHSNTQWR</sequence>
<dbReference type="HOGENOM" id="CLU_1488675_0_0_1"/>
<evidence type="ECO:0000313" key="1">
    <source>
        <dbReference type="EMBL" id="EFR04921.1"/>
    </source>
</evidence>
<keyword evidence="2" id="KW-1185">Reference proteome</keyword>